<accession>A0A4Q8B3J2</accession>
<evidence type="ECO:0000256" key="1">
    <source>
        <dbReference type="SAM" id="MobiDB-lite"/>
    </source>
</evidence>
<feature type="region of interest" description="Disordered" evidence="1">
    <location>
        <begin position="488"/>
        <end position="588"/>
    </location>
</feature>
<keyword evidence="4" id="KW-1185">Reference proteome</keyword>
<keyword evidence="2" id="KW-0812">Transmembrane</keyword>
<name>A0A4Q8B3J2_9ACTN</name>
<sequence length="588" mass="62912">MPAPVAPAEKRTSPLLTVLFWIGVAFAPMAALILLVADGNGPLRFGAVLAILAVVLIGLSIALRGEGGESPGSEHLLDEIEQLRRELRGEIVAAAQRGNQALDQAQRAQESVTALRRRLDVAAAGIAAAAGISAAAAEEQAGGRARVPAAETYDDAPGRGRYAAQDEAPTGWGQSAGDRRDEEEAVRRPQPAGRYAAERPAGYAAERPQAGVYGAPRAAEPEARPEPAPRQVGVVHHTETVHVTTRHTIVDGADPVAGNRYGGGYAGRRSPAPEERPWGGAEPEERSWAGHREPEEDRAWSADDRSRAAQAGAREDRAWSGPGAARDDRSWPGAPADEHRWAGAAQDDRTGAGTPRDDRGWGAGAPRDDRGWGAGQDAPRDDRSWAGQGGARDDRSWAGQGASGDDRSWAGADEPYAAPEARAWGASEQPGRATVPASDDPDGDYWSELRAGDRWASVRDDEHGREVRVGERRAAVHADGVGTEFRVEDRWASVRRGEPRRDQDRDAEPGWGGGWSEESRPALPAGGVPVPDEWRPPAQRSAQSAGDWRAAEPEPVRYGRPRGEERYGYPPQDDVPRAGGARSADRWR</sequence>
<proteinExistence type="predicted"/>
<feature type="compositionally biased region" description="Basic and acidic residues" evidence="1">
    <location>
        <begin position="549"/>
        <end position="567"/>
    </location>
</feature>
<reference evidence="3 4" key="1">
    <citation type="submission" date="2019-02" db="EMBL/GenBank/DDBJ databases">
        <title>Sequencing the genomes of 1000 actinobacteria strains.</title>
        <authorList>
            <person name="Klenk H.-P."/>
        </authorList>
    </citation>
    <scope>NUCLEOTIDE SEQUENCE [LARGE SCALE GENOMIC DNA]</scope>
    <source>
        <strain evidence="3 4">DSM 45612</strain>
    </source>
</reference>
<protein>
    <submittedName>
        <fullName evidence="3">Uncharacterized protein</fullName>
    </submittedName>
</protein>
<evidence type="ECO:0000313" key="3">
    <source>
        <dbReference type="EMBL" id="RZU72084.1"/>
    </source>
</evidence>
<dbReference type="Proteomes" id="UP000294114">
    <property type="component" value="Unassembled WGS sequence"/>
</dbReference>
<keyword evidence="2" id="KW-1133">Transmembrane helix</keyword>
<feature type="compositionally biased region" description="Basic and acidic residues" evidence="1">
    <location>
        <begin position="450"/>
        <end position="468"/>
    </location>
</feature>
<feature type="transmembrane region" description="Helical" evidence="2">
    <location>
        <begin position="15"/>
        <end position="36"/>
    </location>
</feature>
<keyword evidence="2" id="KW-0472">Membrane</keyword>
<comment type="caution">
    <text evidence="3">The sequence shown here is derived from an EMBL/GenBank/DDBJ whole genome shotgun (WGS) entry which is preliminary data.</text>
</comment>
<evidence type="ECO:0000256" key="2">
    <source>
        <dbReference type="SAM" id="Phobius"/>
    </source>
</evidence>
<gene>
    <name evidence="3" type="ORF">EV384_0425</name>
</gene>
<organism evidence="3 4">
    <name type="scientific">Micromonospora kangleipakensis</name>
    <dbReference type="NCBI Taxonomy" id="1077942"/>
    <lineage>
        <taxon>Bacteria</taxon>
        <taxon>Bacillati</taxon>
        <taxon>Actinomycetota</taxon>
        <taxon>Actinomycetes</taxon>
        <taxon>Micromonosporales</taxon>
        <taxon>Micromonosporaceae</taxon>
        <taxon>Micromonospora</taxon>
    </lineage>
</organism>
<dbReference type="EMBL" id="SHLD01000001">
    <property type="protein sequence ID" value="RZU72084.1"/>
    <property type="molecule type" value="Genomic_DNA"/>
</dbReference>
<dbReference type="AlphaFoldDB" id="A0A4Q8B3J2"/>
<evidence type="ECO:0000313" key="4">
    <source>
        <dbReference type="Proteomes" id="UP000294114"/>
    </source>
</evidence>
<dbReference type="RefSeq" id="WP_207232219.1">
    <property type="nucleotide sequence ID" value="NZ_SHLD01000001.1"/>
</dbReference>
<feature type="compositionally biased region" description="Basic and acidic residues" evidence="1">
    <location>
        <begin position="325"/>
        <end position="371"/>
    </location>
</feature>
<feature type="region of interest" description="Disordered" evidence="1">
    <location>
        <begin position="252"/>
        <end position="468"/>
    </location>
</feature>
<feature type="compositionally biased region" description="Basic and acidic residues" evidence="1">
    <location>
        <begin position="488"/>
        <end position="508"/>
    </location>
</feature>
<feature type="transmembrane region" description="Helical" evidence="2">
    <location>
        <begin position="43"/>
        <end position="63"/>
    </location>
</feature>
<feature type="region of interest" description="Disordered" evidence="1">
    <location>
        <begin position="138"/>
        <end position="209"/>
    </location>
</feature>
<feature type="compositionally biased region" description="Basic and acidic residues" evidence="1">
    <location>
        <begin position="271"/>
        <end position="318"/>
    </location>
</feature>
<feature type="compositionally biased region" description="Basic and acidic residues" evidence="1">
    <location>
        <begin position="177"/>
        <end position="187"/>
    </location>
</feature>